<gene>
    <name evidence="10" type="ORF">GPM918_LOCUS34338</name>
    <name evidence="11" type="ORF">SRO942_LOCUS35035</name>
</gene>
<dbReference type="SUPFAM" id="SSF56399">
    <property type="entry name" value="ADP-ribosylation"/>
    <property type="match status" value="1"/>
</dbReference>
<proteinExistence type="inferred from homology"/>
<evidence type="ECO:0000256" key="7">
    <source>
        <dbReference type="ARBA" id="ARBA00047597"/>
    </source>
</evidence>
<dbReference type="PROSITE" id="PS51996">
    <property type="entry name" value="TR_MART"/>
    <property type="match status" value="1"/>
</dbReference>
<name>A0A815NI64_9BILA</name>
<dbReference type="Gene3D" id="3.90.176.10">
    <property type="entry name" value="Toxin ADP-ribosyltransferase, Chain A, domain 1"/>
    <property type="match status" value="1"/>
</dbReference>
<keyword evidence="2 9" id="KW-0328">Glycosyltransferase</keyword>
<dbReference type="EMBL" id="CAJNOQ010018951">
    <property type="protein sequence ID" value="CAF1440005.1"/>
    <property type="molecule type" value="Genomic_DNA"/>
</dbReference>
<dbReference type="SMART" id="SM00028">
    <property type="entry name" value="TPR"/>
    <property type="match status" value="3"/>
</dbReference>
<dbReference type="OrthoDB" id="10058203at2759"/>
<accession>A0A815NI64</accession>
<comment type="catalytic activity">
    <reaction evidence="7 9">
        <text>L-arginyl-[protein] + NAD(+) = N(omega)-(ADP-D-ribosyl)-L-arginyl-[protein] + nicotinamide + H(+)</text>
        <dbReference type="Rhea" id="RHEA:19149"/>
        <dbReference type="Rhea" id="RHEA-COMP:10532"/>
        <dbReference type="Rhea" id="RHEA-COMP:15087"/>
        <dbReference type="ChEBI" id="CHEBI:15378"/>
        <dbReference type="ChEBI" id="CHEBI:17154"/>
        <dbReference type="ChEBI" id="CHEBI:29965"/>
        <dbReference type="ChEBI" id="CHEBI:57540"/>
        <dbReference type="ChEBI" id="CHEBI:142554"/>
        <dbReference type="EC" id="2.4.2.31"/>
    </reaction>
</comment>
<evidence type="ECO:0000256" key="6">
    <source>
        <dbReference type="ARBA" id="ARBA00022803"/>
    </source>
</evidence>
<dbReference type="InterPro" id="IPR000768">
    <property type="entry name" value="ART"/>
</dbReference>
<evidence type="ECO:0000256" key="3">
    <source>
        <dbReference type="ARBA" id="ARBA00022679"/>
    </source>
</evidence>
<evidence type="ECO:0000256" key="5">
    <source>
        <dbReference type="ARBA" id="ARBA00022737"/>
    </source>
</evidence>
<keyword evidence="12" id="KW-1185">Reference proteome</keyword>
<evidence type="ECO:0000256" key="1">
    <source>
        <dbReference type="ARBA" id="ARBA00009558"/>
    </source>
</evidence>
<evidence type="ECO:0000256" key="2">
    <source>
        <dbReference type="ARBA" id="ARBA00022676"/>
    </source>
</evidence>
<keyword evidence="5" id="KW-0677">Repeat</keyword>
<dbReference type="PANTHER" id="PTHR45641:SF19">
    <property type="entry name" value="NEPHROCYSTIN-3"/>
    <property type="match status" value="1"/>
</dbReference>
<dbReference type="AlphaFoldDB" id="A0A815NI64"/>
<protein>
    <recommendedName>
        <fullName evidence="9">NAD(P)(+)--arginine ADP-ribosyltransferase</fullName>
        <ecNumber evidence="9">2.4.2.31</ecNumber>
    </recommendedName>
    <alternativeName>
        <fullName evidence="9">Mono(ADP-ribosyl)transferase</fullName>
    </alternativeName>
</protein>
<keyword evidence="4" id="KW-0548">Nucleotidyltransferase</keyword>
<dbReference type="Gene3D" id="1.25.40.10">
    <property type="entry name" value="Tetratricopeptide repeat domain"/>
    <property type="match status" value="1"/>
</dbReference>
<keyword evidence="9" id="KW-0521">NADP</keyword>
<dbReference type="GO" id="GO:0106274">
    <property type="term" value="F:NAD+-protein-arginine ADP-ribosyltransferase activity"/>
    <property type="evidence" value="ECO:0007669"/>
    <property type="project" value="UniProtKB-EC"/>
</dbReference>
<dbReference type="PANTHER" id="PTHR45641">
    <property type="entry name" value="TETRATRICOPEPTIDE REPEAT PROTEIN (AFU_ORTHOLOGUE AFUA_6G03870)"/>
    <property type="match status" value="1"/>
</dbReference>
<dbReference type="Proteomes" id="UP000663829">
    <property type="component" value="Unassembled WGS sequence"/>
</dbReference>
<evidence type="ECO:0000313" key="10">
    <source>
        <dbReference type="EMBL" id="CAF1440005.1"/>
    </source>
</evidence>
<dbReference type="SUPFAM" id="SSF48452">
    <property type="entry name" value="TPR-like"/>
    <property type="match status" value="1"/>
</dbReference>
<dbReference type="PROSITE" id="PS50005">
    <property type="entry name" value="TPR"/>
    <property type="match status" value="1"/>
</dbReference>
<dbReference type="Pfam" id="PF13176">
    <property type="entry name" value="TPR_7"/>
    <property type="match status" value="1"/>
</dbReference>
<keyword evidence="9" id="KW-0520">NAD</keyword>
<evidence type="ECO:0000313" key="12">
    <source>
        <dbReference type="Proteomes" id="UP000663829"/>
    </source>
</evidence>
<dbReference type="EMBL" id="CAJOBC010084391">
    <property type="protein sequence ID" value="CAF4316472.1"/>
    <property type="molecule type" value="Genomic_DNA"/>
</dbReference>
<comment type="similarity">
    <text evidence="1 9">Belongs to the Arg-specific ADP-ribosyltransferase family.</text>
</comment>
<feature type="repeat" description="TPR" evidence="8">
    <location>
        <begin position="378"/>
        <end position="411"/>
    </location>
</feature>
<sequence length="471" mass="55298">MHLTFQQQQCFMLSDSINMSLRNINKKRFEFLIELLLNMPQTENAKQEMLEECRLYYKENRNGLELIDEFDQKYTSDKAIWWYTRSSFLYRLLNEVCRTENFDRMYAFRYFLVDMHRQMLKFHAASSLEKKVLTVYRGQLMAVEEIDELKRNINQEFSTNTYWSTSIDPAVAFSYIDSDGFNELESVIFQITIDTSLETKPYVFVGPLSDFKHEEEIIFSISTVFRVNSVGQNDDHSWVITLTLCSMVQNVLNISEQYPILELIGNVMLYNMNDYERAERYYRLAIEDAELDGVRLITIYKKLGKVCALKGEYSAALENYETAERICLNSFEYDPLLHAEILEEIASVYMTTSEYKTAIYTCRTLCEITRNYNPISLYITYDRLGEVYEKEGKFDQALSCYKEAKTVGKINYNRLLKKLGRHDDTAARIMLLFSIVIVLVPTFKSMLPKLTECQEQVLTIGWIITVEHALI</sequence>
<reference evidence="10" key="1">
    <citation type="submission" date="2021-02" db="EMBL/GenBank/DDBJ databases">
        <authorList>
            <person name="Nowell W R."/>
        </authorList>
    </citation>
    <scope>NUCLEOTIDE SEQUENCE</scope>
</reference>
<dbReference type="EC" id="2.4.2.31" evidence="9"/>
<evidence type="ECO:0000313" key="11">
    <source>
        <dbReference type="EMBL" id="CAF4316472.1"/>
    </source>
</evidence>
<dbReference type="Pfam" id="PF01129">
    <property type="entry name" value="ART"/>
    <property type="match status" value="1"/>
</dbReference>
<comment type="caution">
    <text evidence="10">The sequence shown here is derived from an EMBL/GenBank/DDBJ whole genome shotgun (WGS) entry which is preliminary data.</text>
</comment>
<dbReference type="InterPro" id="IPR011990">
    <property type="entry name" value="TPR-like_helical_dom_sf"/>
</dbReference>
<keyword evidence="6 8" id="KW-0802">TPR repeat</keyword>
<dbReference type="GO" id="GO:0016779">
    <property type="term" value="F:nucleotidyltransferase activity"/>
    <property type="evidence" value="ECO:0007669"/>
    <property type="project" value="UniProtKB-KW"/>
</dbReference>
<feature type="non-terminal residue" evidence="10">
    <location>
        <position position="471"/>
    </location>
</feature>
<dbReference type="InterPro" id="IPR019734">
    <property type="entry name" value="TPR_rpt"/>
</dbReference>
<feature type="non-terminal residue" evidence="10">
    <location>
        <position position="1"/>
    </location>
</feature>
<keyword evidence="3 9" id="KW-0808">Transferase</keyword>
<dbReference type="Proteomes" id="UP000681722">
    <property type="component" value="Unassembled WGS sequence"/>
</dbReference>
<evidence type="ECO:0000256" key="9">
    <source>
        <dbReference type="RuleBase" id="RU361228"/>
    </source>
</evidence>
<organism evidence="10 12">
    <name type="scientific">Didymodactylos carnosus</name>
    <dbReference type="NCBI Taxonomy" id="1234261"/>
    <lineage>
        <taxon>Eukaryota</taxon>
        <taxon>Metazoa</taxon>
        <taxon>Spiralia</taxon>
        <taxon>Gnathifera</taxon>
        <taxon>Rotifera</taxon>
        <taxon>Eurotatoria</taxon>
        <taxon>Bdelloidea</taxon>
        <taxon>Philodinida</taxon>
        <taxon>Philodinidae</taxon>
        <taxon>Didymodactylos</taxon>
    </lineage>
</organism>
<evidence type="ECO:0000256" key="4">
    <source>
        <dbReference type="ARBA" id="ARBA00022695"/>
    </source>
</evidence>
<evidence type="ECO:0000256" key="8">
    <source>
        <dbReference type="PROSITE-ProRule" id="PRU00339"/>
    </source>
</evidence>